<name>L1JUL0_GUITC</name>
<dbReference type="SMART" id="SM00775">
    <property type="entry name" value="LNS2"/>
    <property type="match status" value="1"/>
</dbReference>
<dbReference type="RefSeq" id="XP_005839236.1">
    <property type="nucleotide sequence ID" value="XM_005839179.1"/>
</dbReference>
<reference evidence="2 4" key="1">
    <citation type="journal article" date="2012" name="Nature">
        <title>Algal genomes reveal evolutionary mosaicism and the fate of nucleomorphs.</title>
        <authorList>
            <consortium name="DOE Joint Genome Institute"/>
            <person name="Curtis B.A."/>
            <person name="Tanifuji G."/>
            <person name="Burki F."/>
            <person name="Gruber A."/>
            <person name="Irimia M."/>
            <person name="Maruyama S."/>
            <person name="Arias M.C."/>
            <person name="Ball S.G."/>
            <person name="Gile G.H."/>
            <person name="Hirakawa Y."/>
            <person name="Hopkins J.F."/>
            <person name="Kuo A."/>
            <person name="Rensing S.A."/>
            <person name="Schmutz J."/>
            <person name="Symeonidi A."/>
            <person name="Elias M."/>
            <person name="Eveleigh R.J."/>
            <person name="Herman E.K."/>
            <person name="Klute M.J."/>
            <person name="Nakayama T."/>
            <person name="Obornik M."/>
            <person name="Reyes-Prieto A."/>
            <person name="Armbrust E.V."/>
            <person name="Aves S.J."/>
            <person name="Beiko R.G."/>
            <person name="Coutinho P."/>
            <person name="Dacks J.B."/>
            <person name="Durnford D.G."/>
            <person name="Fast N.M."/>
            <person name="Green B.R."/>
            <person name="Grisdale C.J."/>
            <person name="Hempel F."/>
            <person name="Henrissat B."/>
            <person name="Hoppner M.P."/>
            <person name="Ishida K."/>
            <person name="Kim E."/>
            <person name="Koreny L."/>
            <person name="Kroth P.G."/>
            <person name="Liu Y."/>
            <person name="Malik S.B."/>
            <person name="Maier U.G."/>
            <person name="McRose D."/>
            <person name="Mock T."/>
            <person name="Neilson J.A."/>
            <person name="Onodera N.T."/>
            <person name="Poole A.M."/>
            <person name="Pritham E.J."/>
            <person name="Richards T.A."/>
            <person name="Rocap G."/>
            <person name="Roy S.W."/>
            <person name="Sarai C."/>
            <person name="Schaack S."/>
            <person name="Shirato S."/>
            <person name="Slamovits C.H."/>
            <person name="Spencer D.F."/>
            <person name="Suzuki S."/>
            <person name="Worden A.Z."/>
            <person name="Zauner S."/>
            <person name="Barry K."/>
            <person name="Bell C."/>
            <person name="Bharti A.K."/>
            <person name="Crow J.A."/>
            <person name="Grimwood J."/>
            <person name="Kramer R."/>
            <person name="Lindquist E."/>
            <person name="Lucas S."/>
            <person name="Salamov A."/>
            <person name="McFadden G.I."/>
            <person name="Lane C.E."/>
            <person name="Keeling P.J."/>
            <person name="Gray M.W."/>
            <person name="Grigoriev I.V."/>
            <person name="Archibald J.M."/>
        </authorList>
    </citation>
    <scope>NUCLEOTIDE SEQUENCE</scope>
    <source>
        <strain evidence="2 4">CCMP2712</strain>
    </source>
</reference>
<dbReference type="OrthoDB" id="4567at2759"/>
<proteinExistence type="predicted"/>
<dbReference type="EnsemblProtists" id="EKX52256">
    <property type="protein sequence ID" value="EKX52256"/>
    <property type="gene ID" value="GUITHDRAFT_133961"/>
</dbReference>
<evidence type="ECO:0000313" key="4">
    <source>
        <dbReference type="Proteomes" id="UP000011087"/>
    </source>
</evidence>
<dbReference type="eggNOG" id="KOG2116">
    <property type="taxonomic scope" value="Eukaryota"/>
</dbReference>
<feature type="domain" description="LNS2/PITP" evidence="1">
    <location>
        <begin position="96"/>
        <end position="261"/>
    </location>
</feature>
<dbReference type="HOGENOM" id="CLU_793327_0_0_1"/>
<evidence type="ECO:0000313" key="2">
    <source>
        <dbReference type="EMBL" id="EKX52256.1"/>
    </source>
</evidence>
<sequence>MYSCTDFHVHAARDTKSFLSDESVDIFVNGKPTDFKMSVKEDHNCAFFDGSLKLTSEQIAKLKLHVGINEISFSVSSAPNTRFVAEVFLWDANKAIVICDIDGTLLRSDLLSFSASKLGFDSVHNGACEALSALDAAGYQVVYLSAKPISKASRMRDFLKRFTTPDGQHHLPTGPLITATDRTLQALVKSLRSENELSNFKTHVLQDIVQVFNPQCSSSPDFMIFSAGFCSKPADAQAYAAAGIPRNRIFIVDQNGRLSIRETRAVYESYEELLNEFPRLFPPAHIMIEKEAELRRSVNNEVHTSENEDHDGLGLEQGVRQQMRFSMIFLQTQKHVLMCNQSDPARLRRR</sequence>
<dbReference type="InterPro" id="IPR023214">
    <property type="entry name" value="HAD_sf"/>
</dbReference>
<dbReference type="PaxDb" id="55529-EKX52256"/>
<dbReference type="SUPFAM" id="SSF56784">
    <property type="entry name" value="HAD-like"/>
    <property type="match status" value="1"/>
</dbReference>
<dbReference type="STRING" id="905079.L1JUL0"/>
<dbReference type="PANTHER" id="PTHR12181:SF12">
    <property type="entry name" value="PHOSPHATIDATE PHOSPHATASE"/>
    <property type="match status" value="1"/>
</dbReference>
<dbReference type="Proteomes" id="UP000011087">
    <property type="component" value="Unassembled WGS sequence"/>
</dbReference>
<dbReference type="KEGG" id="gtt:GUITHDRAFT_133961"/>
<dbReference type="OMA" id="YTQDHIC"/>
<dbReference type="Gene3D" id="3.40.50.1000">
    <property type="entry name" value="HAD superfamily/HAD-like"/>
    <property type="match status" value="1"/>
</dbReference>
<dbReference type="InterPro" id="IPR013209">
    <property type="entry name" value="LNS2"/>
</dbReference>
<dbReference type="InterPro" id="IPR031315">
    <property type="entry name" value="LNS2/PITP"/>
</dbReference>
<dbReference type="GeneID" id="17308916"/>
<reference evidence="3" key="3">
    <citation type="submission" date="2016-03" db="UniProtKB">
        <authorList>
            <consortium name="EnsemblProtists"/>
        </authorList>
    </citation>
    <scope>IDENTIFICATION</scope>
</reference>
<accession>L1JUL0</accession>
<dbReference type="GO" id="GO:0008195">
    <property type="term" value="F:phosphatidate phosphatase activity"/>
    <property type="evidence" value="ECO:0007669"/>
    <property type="project" value="TreeGrafter"/>
</dbReference>
<keyword evidence="4" id="KW-1185">Reference proteome</keyword>
<protein>
    <recommendedName>
        <fullName evidence="1">LNS2/PITP domain-containing protein</fullName>
    </recommendedName>
</protein>
<gene>
    <name evidence="2" type="ORF">GUITHDRAFT_133961</name>
</gene>
<dbReference type="EMBL" id="JH992973">
    <property type="protein sequence ID" value="EKX52256.1"/>
    <property type="molecule type" value="Genomic_DNA"/>
</dbReference>
<dbReference type="Pfam" id="PF08235">
    <property type="entry name" value="LNS2"/>
    <property type="match status" value="1"/>
</dbReference>
<dbReference type="InterPro" id="IPR036412">
    <property type="entry name" value="HAD-like_sf"/>
</dbReference>
<dbReference type="PANTHER" id="PTHR12181">
    <property type="entry name" value="LIPIN"/>
    <property type="match status" value="1"/>
</dbReference>
<organism evidence="2">
    <name type="scientific">Guillardia theta (strain CCMP2712)</name>
    <name type="common">Cryptophyte</name>
    <dbReference type="NCBI Taxonomy" id="905079"/>
    <lineage>
        <taxon>Eukaryota</taxon>
        <taxon>Cryptophyceae</taxon>
        <taxon>Pyrenomonadales</taxon>
        <taxon>Geminigeraceae</taxon>
        <taxon>Guillardia</taxon>
    </lineage>
</organism>
<evidence type="ECO:0000259" key="1">
    <source>
        <dbReference type="SMART" id="SM00775"/>
    </source>
</evidence>
<reference evidence="4" key="2">
    <citation type="submission" date="2012-11" db="EMBL/GenBank/DDBJ databases">
        <authorList>
            <person name="Kuo A."/>
            <person name="Curtis B.A."/>
            <person name="Tanifuji G."/>
            <person name="Burki F."/>
            <person name="Gruber A."/>
            <person name="Irimia M."/>
            <person name="Maruyama S."/>
            <person name="Arias M.C."/>
            <person name="Ball S.G."/>
            <person name="Gile G.H."/>
            <person name="Hirakawa Y."/>
            <person name="Hopkins J.F."/>
            <person name="Rensing S.A."/>
            <person name="Schmutz J."/>
            <person name="Symeonidi A."/>
            <person name="Elias M."/>
            <person name="Eveleigh R.J."/>
            <person name="Herman E.K."/>
            <person name="Klute M.J."/>
            <person name="Nakayama T."/>
            <person name="Obornik M."/>
            <person name="Reyes-Prieto A."/>
            <person name="Armbrust E.V."/>
            <person name="Aves S.J."/>
            <person name="Beiko R.G."/>
            <person name="Coutinho P."/>
            <person name="Dacks J.B."/>
            <person name="Durnford D.G."/>
            <person name="Fast N.M."/>
            <person name="Green B.R."/>
            <person name="Grisdale C."/>
            <person name="Hempe F."/>
            <person name="Henrissat B."/>
            <person name="Hoppner M.P."/>
            <person name="Ishida K.-I."/>
            <person name="Kim E."/>
            <person name="Koreny L."/>
            <person name="Kroth P.G."/>
            <person name="Liu Y."/>
            <person name="Malik S.-B."/>
            <person name="Maier U.G."/>
            <person name="McRose D."/>
            <person name="Mock T."/>
            <person name="Neilson J.A."/>
            <person name="Onodera N.T."/>
            <person name="Poole A.M."/>
            <person name="Pritham E.J."/>
            <person name="Richards T.A."/>
            <person name="Rocap G."/>
            <person name="Roy S.W."/>
            <person name="Sarai C."/>
            <person name="Schaack S."/>
            <person name="Shirato S."/>
            <person name="Slamovits C.H."/>
            <person name="Spencer D.F."/>
            <person name="Suzuki S."/>
            <person name="Worden A.Z."/>
            <person name="Zauner S."/>
            <person name="Barry K."/>
            <person name="Bell C."/>
            <person name="Bharti A.K."/>
            <person name="Crow J.A."/>
            <person name="Grimwood J."/>
            <person name="Kramer R."/>
            <person name="Lindquist E."/>
            <person name="Lucas S."/>
            <person name="Salamov A."/>
            <person name="McFadden G.I."/>
            <person name="Lane C.E."/>
            <person name="Keeling P.J."/>
            <person name="Gray M.W."/>
            <person name="Grigoriev I.V."/>
            <person name="Archibald J.M."/>
        </authorList>
    </citation>
    <scope>NUCLEOTIDE SEQUENCE</scope>
    <source>
        <strain evidence="4">CCMP2712</strain>
    </source>
</reference>
<evidence type="ECO:0000313" key="3">
    <source>
        <dbReference type="EnsemblProtists" id="EKX52256"/>
    </source>
</evidence>
<dbReference type="AlphaFoldDB" id="L1JUL0"/>
<dbReference type="InterPro" id="IPR026058">
    <property type="entry name" value="LIPIN"/>
</dbReference>